<keyword evidence="3" id="KW-1185">Reference proteome</keyword>
<comment type="caution">
    <text evidence="2">The sequence shown here is derived from an EMBL/GenBank/DDBJ whole genome shotgun (WGS) entry which is preliminary data.</text>
</comment>
<dbReference type="OMA" id="NARAFCE"/>
<name>A0A0K9PKW1_ZOSMR</name>
<evidence type="ECO:0000313" key="3">
    <source>
        <dbReference type="Proteomes" id="UP000036987"/>
    </source>
</evidence>
<dbReference type="AlphaFoldDB" id="A0A0K9PKW1"/>
<sequence>MAFRGSISRSLVAATRTSLRSSPPLRRASTPRILPRRRFSFSPTRGLGGELGCVQSLLNFRDVAVGLPLTSHPLDNARAFCELSQGT</sequence>
<dbReference type="Proteomes" id="UP000036987">
    <property type="component" value="Unassembled WGS sequence"/>
</dbReference>
<proteinExistence type="predicted"/>
<organism evidence="2 3">
    <name type="scientific">Zostera marina</name>
    <name type="common">Eelgrass</name>
    <dbReference type="NCBI Taxonomy" id="29655"/>
    <lineage>
        <taxon>Eukaryota</taxon>
        <taxon>Viridiplantae</taxon>
        <taxon>Streptophyta</taxon>
        <taxon>Embryophyta</taxon>
        <taxon>Tracheophyta</taxon>
        <taxon>Spermatophyta</taxon>
        <taxon>Magnoliopsida</taxon>
        <taxon>Liliopsida</taxon>
        <taxon>Zosteraceae</taxon>
        <taxon>Zostera</taxon>
    </lineage>
</organism>
<feature type="compositionally biased region" description="Low complexity" evidence="1">
    <location>
        <begin position="15"/>
        <end position="29"/>
    </location>
</feature>
<protein>
    <submittedName>
        <fullName evidence="2">Uncharacterized protein</fullName>
    </submittedName>
</protein>
<evidence type="ECO:0000313" key="2">
    <source>
        <dbReference type="EMBL" id="KMZ68885.1"/>
    </source>
</evidence>
<evidence type="ECO:0000256" key="1">
    <source>
        <dbReference type="SAM" id="MobiDB-lite"/>
    </source>
</evidence>
<dbReference type="EMBL" id="LFYR01000809">
    <property type="protein sequence ID" value="KMZ68885.1"/>
    <property type="molecule type" value="Genomic_DNA"/>
</dbReference>
<accession>A0A0K9PKW1</accession>
<reference evidence="3" key="1">
    <citation type="journal article" date="2016" name="Nature">
        <title>The genome of the seagrass Zostera marina reveals angiosperm adaptation to the sea.</title>
        <authorList>
            <person name="Olsen J.L."/>
            <person name="Rouze P."/>
            <person name="Verhelst B."/>
            <person name="Lin Y.-C."/>
            <person name="Bayer T."/>
            <person name="Collen J."/>
            <person name="Dattolo E."/>
            <person name="De Paoli E."/>
            <person name="Dittami S."/>
            <person name="Maumus F."/>
            <person name="Michel G."/>
            <person name="Kersting A."/>
            <person name="Lauritano C."/>
            <person name="Lohaus R."/>
            <person name="Toepel M."/>
            <person name="Tonon T."/>
            <person name="Vanneste K."/>
            <person name="Amirebrahimi M."/>
            <person name="Brakel J."/>
            <person name="Bostroem C."/>
            <person name="Chovatia M."/>
            <person name="Grimwood J."/>
            <person name="Jenkins J.W."/>
            <person name="Jueterbock A."/>
            <person name="Mraz A."/>
            <person name="Stam W.T."/>
            <person name="Tice H."/>
            <person name="Bornberg-Bauer E."/>
            <person name="Green P.J."/>
            <person name="Pearson G.A."/>
            <person name="Procaccini G."/>
            <person name="Duarte C.M."/>
            <person name="Schmutz J."/>
            <person name="Reusch T.B.H."/>
            <person name="Van de Peer Y."/>
        </authorList>
    </citation>
    <scope>NUCLEOTIDE SEQUENCE [LARGE SCALE GENOMIC DNA]</scope>
    <source>
        <strain evidence="3">cv. Finnish</strain>
    </source>
</reference>
<gene>
    <name evidence="2" type="ORF">ZOSMA_228G00170</name>
</gene>
<dbReference type="OrthoDB" id="1929591at2759"/>
<feature type="region of interest" description="Disordered" evidence="1">
    <location>
        <begin position="1"/>
        <end position="29"/>
    </location>
</feature>